<dbReference type="InterPro" id="IPR052491">
    <property type="entry name" value="TNFRSF10"/>
</dbReference>
<dbReference type="PROSITE" id="PS50017">
    <property type="entry name" value="DEATH_DOMAIN"/>
    <property type="match status" value="1"/>
</dbReference>
<dbReference type="SMART" id="SM00208">
    <property type="entry name" value="TNFR"/>
    <property type="match status" value="3"/>
</dbReference>
<accession>A0AA97J026</accession>
<feature type="repeat" description="TNFR-Cys" evidence="9">
    <location>
        <begin position="107"/>
        <end position="146"/>
    </location>
</feature>
<feature type="repeat" description="TNFR-Cys" evidence="9">
    <location>
        <begin position="65"/>
        <end position="106"/>
    </location>
</feature>
<dbReference type="Gene3D" id="2.10.50.10">
    <property type="entry name" value="Tumor Necrosis Factor Receptor, subunit A, domain 2"/>
    <property type="match status" value="3"/>
</dbReference>
<protein>
    <submittedName>
        <fullName evidence="15">Tumor necrosis factor receptor superfamily member 10A-like isoform X1</fullName>
    </submittedName>
</protein>
<dbReference type="AlphaFoldDB" id="A0AA97J026"/>
<feature type="transmembrane region" description="Helical" evidence="10">
    <location>
        <begin position="162"/>
        <end position="185"/>
    </location>
</feature>
<feature type="chain" id="PRO_5041720208" evidence="11">
    <location>
        <begin position="23"/>
        <end position="413"/>
    </location>
</feature>
<evidence type="ECO:0000259" key="12">
    <source>
        <dbReference type="PROSITE" id="PS50017"/>
    </source>
</evidence>
<dbReference type="InterPro" id="IPR001368">
    <property type="entry name" value="TNFR/NGFR_Cys_rich_reg"/>
</dbReference>
<organism evidence="14 15">
    <name type="scientific">Eublepharis macularius</name>
    <name type="common">Leopard gecko</name>
    <name type="synonym">Cyrtodactylus macularius</name>
    <dbReference type="NCBI Taxonomy" id="481883"/>
    <lineage>
        <taxon>Eukaryota</taxon>
        <taxon>Metazoa</taxon>
        <taxon>Chordata</taxon>
        <taxon>Craniata</taxon>
        <taxon>Vertebrata</taxon>
        <taxon>Euteleostomi</taxon>
        <taxon>Lepidosauria</taxon>
        <taxon>Squamata</taxon>
        <taxon>Bifurcata</taxon>
        <taxon>Gekkota</taxon>
        <taxon>Eublepharidae</taxon>
        <taxon>Eublepharinae</taxon>
        <taxon>Eublepharis</taxon>
    </lineage>
</organism>
<dbReference type="Pfam" id="PF00020">
    <property type="entry name" value="TNFR_c6"/>
    <property type="match status" value="2"/>
</dbReference>
<dbReference type="SUPFAM" id="SSF57586">
    <property type="entry name" value="TNF receptor-like"/>
    <property type="match status" value="2"/>
</dbReference>
<gene>
    <name evidence="15" type="primary">LOC129325179</name>
</gene>
<dbReference type="SUPFAM" id="SSF47986">
    <property type="entry name" value="DEATH domain"/>
    <property type="match status" value="1"/>
</dbReference>
<keyword evidence="3 11" id="KW-0732">Signal</keyword>
<dbReference type="PANTHER" id="PTHR46330:SF16">
    <property type="entry name" value="TUMOR NECROSIS FACTOR RECEPTOR SUPERFAMILY MEMBER 22"/>
    <property type="match status" value="1"/>
</dbReference>
<dbReference type="PANTHER" id="PTHR46330">
    <property type="entry name" value="TUMOR NECROSIS FACTOR RECEPTOR SUPERFAMILY MEMBER 10B"/>
    <property type="match status" value="1"/>
</dbReference>
<evidence type="ECO:0000256" key="3">
    <source>
        <dbReference type="ARBA" id="ARBA00022729"/>
    </source>
</evidence>
<evidence type="ECO:0000256" key="5">
    <source>
        <dbReference type="ARBA" id="ARBA00023136"/>
    </source>
</evidence>
<dbReference type="RefSeq" id="XP_054828734.1">
    <property type="nucleotide sequence ID" value="XM_054972759.1"/>
</dbReference>
<evidence type="ECO:0000256" key="10">
    <source>
        <dbReference type="SAM" id="Phobius"/>
    </source>
</evidence>
<feature type="signal peptide" evidence="11">
    <location>
        <begin position="1"/>
        <end position="22"/>
    </location>
</feature>
<evidence type="ECO:0000313" key="14">
    <source>
        <dbReference type="Proteomes" id="UP001190640"/>
    </source>
</evidence>
<keyword evidence="10" id="KW-0812">Transmembrane</keyword>
<feature type="domain" description="TNFR-Cys" evidence="13">
    <location>
        <begin position="65"/>
        <end position="106"/>
    </location>
</feature>
<name>A0AA97J026_EUBMA</name>
<feature type="domain" description="Death" evidence="12">
    <location>
        <begin position="317"/>
        <end position="387"/>
    </location>
</feature>
<keyword evidence="7" id="KW-0675">Receptor</keyword>
<dbReference type="GO" id="GO:0009986">
    <property type="term" value="C:cell surface"/>
    <property type="evidence" value="ECO:0007669"/>
    <property type="project" value="TreeGrafter"/>
</dbReference>
<dbReference type="Pfam" id="PF00531">
    <property type="entry name" value="Death"/>
    <property type="match status" value="1"/>
</dbReference>
<reference evidence="15" key="1">
    <citation type="submission" date="2025-08" db="UniProtKB">
        <authorList>
            <consortium name="RefSeq"/>
        </authorList>
    </citation>
    <scope>IDENTIFICATION</scope>
    <source>
        <tissue evidence="15">Blood</tissue>
    </source>
</reference>
<keyword evidence="6 9" id="KW-1015">Disulfide bond</keyword>
<keyword evidence="4" id="KW-0677">Repeat</keyword>
<evidence type="ECO:0000256" key="1">
    <source>
        <dbReference type="ARBA" id="ARBA00004370"/>
    </source>
</evidence>
<dbReference type="GO" id="GO:0043065">
    <property type="term" value="P:positive regulation of apoptotic process"/>
    <property type="evidence" value="ECO:0007669"/>
    <property type="project" value="TreeGrafter"/>
</dbReference>
<keyword evidence="14" id="KW-1185">Reference proteome</keyword>
<evidence type="ECO:0000256" key="6">
    <source>
        <dbReference type="ARBA" id="ARBA00023157"/>
    </source>
</evidence>
<proteinExistence type="predicted"/>
<evidence type="ECO:0000256" key="7">
    <source>
        <dbReference type="ARBA" id="ARBA00023170"/>
    </source>
</evidence>
<comment type="subcellular location">
    <subcellularLocation>
        <location evidence="1">Membrane</location>
    </subcellularLocation>
</comment>
<evidence type="ECO:0000313" key="15">
    <source>
        <dbReference type="RefSeq" id="XP_054828734.1"/>
    </source>
</evidence>
<feature type="domain" description="TNFR-Cys" evidence="13">
    <location>
        <begin position="107"/>
        <end position="146"/>
    </location>
</feature>
<dbReference type="InterPro" id="IPR011029">
    <property type="entry name" value="DEATH-like_dom_sf"/>
</dbReference>
<dbReference type="GeneID" id="129325179"/>
<evidence type="ECO:0000256" key="4">
    <source>
        <dbReference type="ARBA" id="ARBA00022737"/>
    </source>
</evidence>
<dbReference type="PROSITE" id="PS50050">
    <property type="entry name" value="TNFR_NGFR_2"/>
    <property type="match status" value="2"/>
</dbReference>
<dbReference type="Gene3D" id="1.10.533.10">
    <property type="entry name" value="Death Domain, Fas"/>
    <property type="match status" value="1"/>
</dbReference>
<evidence type="ECO:0000256" key="9">
    <source>
        <dbReference type="PROSITE-ProRule" id="PRU00206"/>
    </source>
</evidence>
<evidence type="ECO:0000256" key="11">
    <source>
        <dbReference type="SAM" id="SignalP"/>
    </source>
</evidence>
<dbReference type="KEGG" id="emc:129325179"/>
<keyword evidence="10" id="KW-1133">Transmembrane helix</keyword>
<feature type="disulfide bond" evidence="9">
    <location>
        <begin position="88"/>
        <end position="106"/>
    </location>
</feature>
<dbReference type="InterPro" id="IPR000488">
    <property type="entry name" value="Death_dom"/>
</dbReference>
<comment type="caution">
    <text evidence="9">Lacks conserved residue(s) required for the propagation of feature annotation.</text>
</comment>
<sequence length="413" mass="45620">MAEGLWTALLLGMMLIAAKVESPPLQSSCGNGEYDYSGICCKNCPAGTHVDEPCTMPHTLGHCADCTEGEDYTAHENGLEMCLLCDECKSDKTMVKACTVRSNTECKCNDGYYCPPDCEECLRCKTRCPEGQVTLQNCNATADMECGLPPTGISHVDDISIWSIPLSLVAVGSVIIVVISIFLCYKKCCVPCRNEEKSASDRLSADSTVDLLPSRKNSNTDALPTESQEVRTYCADPDFESSCSDLPENINLPSGNTQEASSSGAVPLLHLTNKSGTHNVKSNVQPSNSEHSAVIKPSHDELNEICEELTNRVLVRDWMKLMRNAGLSDNEIDTITYDYPSDTHEQKHRMLKTLYDRFGTQNALCKLLNGLQQMKLINIYENLRNELLSKNINIVKDKGKCLYFVKKSEVQNL</sequence>
<dbReference type="FunFam" id="2.10.50.10:FF:000004">
    <property type="entry name" value="Tumor necrosis factor receptor superfamily member 6"/>
    <property type="match status" value="1"/>
</dbReference>
<feature type="disulfide bond" evidence="9">
    <location>
        <begin position="85"/>
        <end position="98"/>
    </location>
</feature>
<dbReference type="CDD" id="cd01670">
    <property type="entry name" value="Death"/>
    <property type="match status" value="1"/>
</dbReference>
<dbReference type="GO" id="GO:0004888">
    <property type="term" value="F:transmembrane signaling receptor activity"/>
    <property type="evidence" value="ECO:0007669"/>
    <property type="project" value="UniProtKB-ARBA"/>
</dbReference>
<dbReference type="InterPro" id="IPR017900">
    <property type="entry name" value="4Fe4S_Fe_S_CS"/>
</dbReference>
<dbReference type="PROSITE" id="PS00198">
    <property type="entry name" value="4FE4S_FER_1"/>
    <property type="match status" value="1"/>
</dbReference>
<dbReference type="GO" id="GO:0036462">
    <property type="term" value="P:TRAIL-activated apoptotic signaling pathway"/>
    <property type="evidence" value="ECO:0007669"/>
    <property type="project" value="TreeGrafter"/>
</dbReference>
<evidence type="ECO:0000256" key="2">
    <source>
        <dbReference type="ARBA" id="ARBA00022703"/>
    </source>
</evidence>
<keyword evidence="8" id="KW-0325">Glycoprotein</keyword>
<dbReference type="SMART" id="SM00005">
    <property type="entry name" value="DEATH"/>
    <property type="match status" value="1"/>
</dbReference>
<dbReference type="GO" id="GO:0005886">
    <property type="term" value="C:plasma membrane"/>
    <property type="evidence" value="ECO:0007669"/>
    <property type="project" value="TreeGrafter"/>
</dbReference>
<evidence type="ECO:0000256" key="8">
    <source>
        <dbReference type="ARBA" id="ARBA00023180"/>
    </source>
</evidence>
<dbReference type="Proteomes" id="UP001190640">
    <property type="component" value="Chromosome 2"/>
</dbReference>
<keyword evidence="2" id="KW-0053">Apoptosis</keyword>
<feature type="disulfide bond" evidence="9">
    <location>
        <begin position="128"/>
        <end position="146"/>
    </location>
</feature>
<evidence type="ECO:0000259" key="13">
    <source>
        <dbReference type="PROSITE" id="PS50050"/>
    </source>
</evidence>
<keyword evidence="5 10" id="KW-0472">Membrane</keyword>